<name>A0A318H655_9BURK</name>
<dbReference type="AlphaFoldDB" id="A0A318H655"/>
<accession>A0A318H655</accession>
<evidence type="ECO:0000313" key="11">
    <source>
        <dbReference type="Proteomes" id="UP000247811"/>
    </source>
</evidence>
<dbReference type="GO" id="GO:0015297">
    <property type="term" value="F:antiporter activity"/>
    <property type="evidence" value="ECO:0007669"/>
    <property type="project" value="TreeGrafter"/>
</dbReference>
<dbReference type="OrthoDB" id="9808638at2"/>
<keyword evidence="3" id="KW-1003">Cell membrane</keyword>
<evidence type="ECO:0000256" key="6">
    <source>
        <dbReference type="ARBA" id="ARBA00023136"/>
    </source>
</evidence>
<evidence type="ECO:0000313" key="10">
    <source>
        <dbReference type="EMBL" id="PXW99440.1"/>
    </source>
</evidence>
<dbReference type="Gene3D" id="1.10.3730.20">
    <property type="match status" value="1"/>
</dbReference>
<keyword evidence="5 9" id="KW-1133">Transmembrane helix</keyword>
<keyword evidence="11" id="KW-1185">Reference proteome</keyword>
<dbReference type="PANTHER" id="PTHR30561">
    <property type="entry name" value="SMR FAMILY PROTON-DEPENDENT DRUG EFFLUX TRANSPORTER SUGE"/>
    <property type="match status" value="1"/>
</dbReference>
<evidence type="ECO:0000256" key="9">
    <source>
        <dbReference type="SAM" id="Phobius"/>
    </source>
</evidence>
<dbReference type="EMBL" id="QJJS01000001">
    <property type="protein sequence ID" value="PXW99440.1"/>
    <property type="molecule type" value="Genomic_DNA"/>
</dbReference>
<reference evidence="10 11" key="1">
    <citation type="submission" date="2018-05" db="EMBL/GenBank/DDBJ databases">
        <title>Genomic Encyclopedia of Type Strains, Phase IV (KMG-IV): sequencing the most valuable type-strain genomes for metagenomic binning, comparative biology and taxonomic classification.</title>
        <authorList>
            <person name="Goeker M."/>
        </authorList>
    </citation>
    <scope>NUCLEOTIDE SEQUENCE [LARGE SCALE GENOMIC DNA]</scope>
    <source>
        <strain evidence="10 11">DSM 566</strain>
    </source>
</reference>
<dbReference type="InterPro" id="IPR000390">
    <property type="entry name" value="Small_drug/metabolite_transptr"/>
</dbReference>
<keyword evidence="2" id="KW-0813">Transport</keyword>
<keyword evidence="4 8" id="KW-0812">Transmembrane</keyword>
<proteinExistence type="inferred from homology"/>
<dbReference type="GO" id="GO:0031460">
    <property type="term" value="P:glycine betaine transport"/>
    <property type="evidence" value="ECO:0007669"/>
    <property type="project" value="TreeGrafter"/>
</dbReference>
<comment type="subcellular location">
    <subcellularLocation>
        <location evidence="1 8">Cell membrane</location>
        <topology evidence="1 8">Multi-pass membrane protein</topology>
    </subcellularLocation>
</comment>
<organism evidence="10 11">
    <name type="scientific">Sphaerotilus hippei</name>
    <dbReference type="NCBI Taxonomy" id="744406"/>
    <lineage>
        <taxon>Bacteria</taxon>
        <taxon>Pseudomonadati</taxon>
        <taxon>Pseudomonadota</taxon>
        <taxon>Betaproteobacteria</taxon>
        <taxon>Burkholderiales</taxon>
        <taxon>Sphaerotilaceae</taxon>
        <taxon>Sphaerotilus</taxon>
    </lineage>
</organism>
<dbReference type="SUPFAM" id="SSF103481">
    <property type="entry name" value="Multidrug resistance efflux transporter EmrE"/>
    <property type="match status" value="1"/>
</dbReference>
<comment type="similarity">
    <text evidence="7 8">Belongs to the drug/metabolite transporter (DMT) superfamily. Small multidrug resistance (SMR) (TC 2.A.7.1) family.</text>
</comment>
<dbReference type="Proteomes" id="UP000247811">
    <property type="component" value="Unassembled WGS sequence"/>
</dbReference>
<protein>
    <submittedName>
        <fullName evidence="10">Small multidrug resistance pump</fullName>
    </submittedName>
</protein>
<comment type="caution">
    <text evidence="10">The sequence shown here is derived from an EMBL/GenBank/DDBJ whole genome shotgun (WGS) entry which is preliminary data.</text>
</comment>
<sequence>MHWLQLLLAILFETAATSALKASDGFTRPGPSLLSAAGYACSFYLLAQALRVVPVGVAYAIWSGAGVVLISVVAAVLFRQRLDLPAMLGIGLIVAGVVVINLSSSASGH</sequence>
<evidence type="ECO:0000256" key="3">
    <source>
        <dbReference type="ARBA" id="ARBA00022475"/>
    </source>
</evidence>
<evidence type="ECO:0000256" key="8">
    <source>
        <dbReference type="RuleBase" id="RU003942"/>
    </source>
</evidence>
<dbReference type="GO" id="GO:0015199">
    <property type="term" value="F:amino-acid betaine transmembrane transporter activity"/>
    <property type="evidence" value="ECO:0007669"/>
    <property type="project" value="TreeGrafter"/>
</dbReference>
<feature type="transmembrane region" description="Helical" evidence="9">
    <location>
        <begin position="84"/>
        <end position="103"/>
    </location>
</feature>
<dbReference type="GO" id="GO:0005886">
    <property type="term" value="C:plasma membrane"/>
    <property type="evidence" value="ECO:0007669"/>
    <property type="project" value="UniProtKB-SubCell"/>
</dbReference>
<evidence type="ECO:0000256" key="1">
    <source>
        <dbReference type="ARBA" id="ARBA00004651"/>
    </source>
</evidence>
<evidence type="ECO:0000256" key="5">
    <source>
        <dbReference type="ARBA" id="ARBA00022989"/>
    </source>
</evidence>
<evidence type="ECO:0000256" key="4">
    <source>
        <dbReference type="ARBA" id="ARBA00022692"/>
    </source>
</evidence>
<dbReference type="FunFam" id="1.10.3730.20:FF:000001">
    <property type="entry name" value="Quaternary ammonium compound resistance transporter SugE"/>
    <property type="match status" value="1"/>
</dbReference>
<dbReference type="RefSeq" id="WP_110399157.1">
    <property type="nucleotide sequence ID" value="NZ_QJJS01000001.1"/>
</dbReference>
<dbReference type="GO" id="GO:0015220">
    <property type="term" value="F:choline transmembrane transporter activity"/>
    <property type="evidence" value="ECO:0007669"/>
    <property type="project" value="TreeGrafter"/>
</dbReference>
<dbReference type="InterPro" id="IPR045324">
    <property type="entry name" value="Small_multidrug_res"/>
</dbReference>
<dbReference type="GO" id="GO:1990961">
    <property type="term" value="P:xenobiotic detoxification by transmembrane export across the plasma membrane"/>
    <property type="evidence" value="ECO:0007669"/>
    <property type="project" value="UniProtKB-ARBA"/>
</dbReference>
<dbReference type="PANTHER" id="PTHR30561:SF1">
    <property type="entry name" value="MULTIDRUG TRANSPORTER EMRE"/>
    <property type="match status" value="1"/>
</dbReference>
<keyword evidence="6 9" id="KW-0472">Membrane</keyword>
<gene>
    <name evidence="10" type="ORF">C7444_101270</name>
</gene>
<feature type="transmembrane region" description="Helical" evidence="9">
    <location>
        <begin position="59"/>
        <end position="78"/>
    </location>
</feature>
<dbReference type="Pfam" id="PF00893">
    <property type="entry name" value="Multi_Drug_Res"/>
    <property type="match status" value="1"/>
</dbReference>
<evidence type="ECO:0000256" key="7">
    <source>
        <dbReference type="ARBA" id="ARBA00038032"/>
    </source>
</evidence>
<evidence type="ECO:0000256" key="2">
    <source>
        <dbReference type="ARBA" id="ARBA00022448"/>
    </source>
</evidence>
<dbReference type="InterPro" id="IPR037185">
    <property type="entry name" value="EmrE-like"/>
</dbReference>